<keyword evidence="7 9" id="KW-0057">Aromatic amino acid biosynthesis</keyword>
<reference evidence="11 12" key="1">
    <citation type="submission" date="2017-02" db="EMBL/GenBank/DDBJ databases">
        <authorList>
            <person name="Peterson S.W."/>
        </authorList>
    </citation>
    <scope>NUCLEOTIDE SEQUENCE [LARGE SCALE GENOMIC DNA]</scope>
    <source>
        <strain evidence="11 12">ATCC 35992</strain>
    </source>
</reference>
<dbReference type="EMBL" id="FUXZ01000002">
    <property type="protein sequence ID" value="SKA60188.1"/>
    <property type="molecule type" value="Genomic_DNA"/>
</dbReference>
<dbReference type="InterPro" id="IPR044643">
    <property type="entry name" value="TrpF_fam"/>
</dbReference>
<dbReference type="PANTHER" id="PTHR42894">
    <property type="entry name" value="N-(5'-PHOSPHORIBOSYL)ANTHRANILATE ISOMERASE"/>
    <property type="match status" value="1"/>
</dbReference>
<keyword evidence="12" id="KW-1185">Reference proteome</keyword>
<dbReference type="CDD" id="cd00405">
    <property type="entry name" value="PRAI"/>
    <property type="match status" value="1"/>
</dbReference>
<evidence type="ECO:0000256" key="3">
    <source>
        <dbReference type="ARBA" id="ARBA00012572"/>
    </source>
</evidence>
<evidence type="ECO:0000256" key="6">
    <source>
        <dbReference type="ARBA" id="ARBA00022822"/>
    </source>
</evidence>
<sequence length="210" mass="24144">MSKIKICGLKREEDILYANDLMPDYIGFVFAGEKRKISFDQARLLKKKLNKRIGAIGVFVNEDIDNIISLANDNIIDIIQLHGDEDNDYIDKLRSKTDKKIIKAVRVKDKQDIINSKNINSDYLLFDSFTDKMYGGSGVSFDHNLLPDNKRDFFLAGGIKEEDIKDIVENMNPYCIDVSSSVETDGFKDYEKMKKIVKKVKMYSEGEIYE</sequence>
<dbReference type="Proteomes" id="UP000190814">
    <property type="component" value="Unassembled WGS sequence"/>
</dbReference>
<dbReference type="Pfam" id="PF00697">
    <property type="entry name" value="PRAI"/>
    <property type="match status" value="1"/>
</dbReference>
<protein>
    <recommendedName>
        <fullName evidence="4 9">N-(5'-phosphoribosyl)anthranilate isomerase</fullName>
        <shortName evidence="9">PRAI</shortName>
        <ecNumber evidence="3 9">5.3.1.24</ecNumber>
    </recommendedName>
</protein>
<keyword evidence="6 9" id="KW-0822">Tryptophan biosynthesis</keyword>
<dbReference type="AlphaFoldDB" id="A0A1T4V5C0"/>
<evidence type="ECO:0000256" key="1">
    <source>
        <dbReference type="ARBA" id="ARBA00001164"/>
    </source>
</evidence>
<evidence type="ECO:0000256" key="5">
    <source>
        <dbReference type="ARBA" id="ARBA00022605"/>
    </source>
</evidence>
<dbReference type="UniPathway" id="UPA00035">
    <property type="reaction ID" value="UER00042"/>
</dbReference>
<proteinExistence type="inferred from homology"/>
<evidence type="ECO:0000256" key="4">
    <source>
        <dbReference type="ARBA" id="ARBA00022272"/>
    </source>
</evidence>
<dbReference type="OrthoDB" id="9786954at2"/>
<dbReference type="InterPro" id="IPR001240">
    <property type="entry name" value="PRAI_dom"/>
</dbReference>
<evidence type="ECO:0000256" key="7">
    <source>
        <dbReference type="ARBA" id="ARBA00023141"/>
    </source>
</evidence>
<feature type="domain" description="N-(5'phosphoribosyl) anthranilate isomerase (PRAI)" evidence="10">
    <location>
        <begin position="4"/>
        <end position="198"/>
    </location>
</feature>
<comment type="pathway">
    <text evidence="2 9">Amino-acid biosynthesis; L-tryptophan biosynthesis; L-tryptophan from chorismate: step 3/5.</text>
</comment>
<gene>
    <name evidence="9" type="primary">trpF</name>
    <name evidence="11" type="ORF">SAMN02745111_00203</name>
</gene>
<evidence type="ECO:0000256" key="2">
    <source>
        <dbReference type="ARBA" id="ARBA00004664"/>
    </source>
</evidence>
<dbReference type="SUPFAM" id="SSF51366">
    <property type="entry name" value="Ribulose-phoshate binding barrel"/>
    <property type="match status" value="1"/>
</dbReference>
<comment type="catalytic activity">
    <reaction evidence="1 9">
        <text>N-(5-phospho-beta-D-ribosyl)anthranilate = 1-(2-carboxyphenylamino)-1-deoxy-D-ribulose 5-phosphate</text>
        <dbReference type="Rhea" id="RHEA:21540"/>
        <dbReference type="ChEBI" id="CHEBI:18277"/>
        <dbReference type="ChEBI" id="CHEBI:58613"/>
        <dbReference type="EC" id="5.3.1.24"/>
    </reaction>
</comment>
<evidence type="ECO:0000313" key="11">
    <source>
        <dbReference type="EMBL" id="SKA60188.1"/>
    </source>
</evidence>
<dbReference type="EC" id="5.3.1.24" evidence="3 9"/>
<dbReference type="STRING" id="39495.SAMN02745111_00203"/>
<evidence type="ECO:0000313" key="12">
    <source>
        <dbReference type="Proteomes" id="UP000190814"/>
    </source>
</evidence>
<name>A0A1T4V5C0_9FIRM</name>
<accession>A0A1T4V5C0</accession>
<dbReference type="InterPro" id="IPR011060">
    <property type="entry name" value="RibuloseP-bd_barrel"/>
</dbReference>
<dbReference type="HAMAP" id="MF_00135">
    <property type="entry name" value="PRAI"/>
    <property type="match status" value="1"/>
</dbReference>
<evidence type="ECO:0000256" key="9">
    <source>
        <dbReference type="HAMAP-Rule" id="MF_00135"/>
    </source>
</evidence>
<dbReference type="PANTHER" id="PTHR42894:SF1">
    <property type="entry name" value="N-(5'-PHOSPHORIBOSYL)ANTHRANILATE ISOMERASE"/>
    <property type="match status" value="1"/>
</dbReference>
<evidence type="ECO:0000259" key="10">
    <source>
        <dbReference type="Pfam" id="PF00697"/>
    </source>
</evidence>
<keyword evidence="8 9" id="KW-0413">Isomerase</keyword>
<dbReference type="Gene3D" id="3.20.20.70">
    <property type="entry name" value="Aldolase class I"/>
    <property type="match status" value="1"/>
</dbReference>
<keyword evidence="5 9" id="KW-0028">Amino-acid biosynthesis</keyword>
<dbReference type="RefSeq" id="WP_078765094.1">
    <property type="nucleotide sequence ID" value="NZ_FUXZ01000002.1"/>
</dbReference>
<organism evidence="11 12">
    <name type="scientific">Eubacterium uniforme</name>
    <dbReference type="NCBI Taxonomy" id="39495"/>
    <lineage>
        <taxon>Bacteria</taxon>
        <taxon>Bacillati</taxon>
        <taxon>Bacillota</taxon>
        <taxon>Clostridia</taxon>
        <taxon>Eubacteriales</taxon>
        <taxon>Eubacteriaceae</taxon>
        <taxon>Eubacterium</taxon>
    </lineage>
</organism>
<dbReference type="GO" id="GO:0004640">
    <property type="term" value="F:phosphoribosylanthranilate isomerase activity"/>
    <property type="evidence" value="ECO:0007669"/>
    <property type="project" value="UniProtKB-UniRule"/>
</dbReference>
<dbReference type="GO" id="GO:0000162">
    <property type="term" value="P:L-tryptophan biosynthetic process"/>
    <property type="evidence" value="ECO:0007669"/>
    <property type="project" value="UniProtKB-UniRule"/>
</dbReference>
<dbReference type="InterPro" id="IPR013785">
    <property type="entry name" value="Aldolase_TIM"/>
</dbReference>
<comment type="similarity">
    <text evidence="9">Belongs to the TrpF family.</text>
</comment>
<evidence type="ECO:0000256" key="8">
    <source>
        <dbReference type="ARBA" id="ARBA00023235"/>
    </source>
</evidence>